<dbReference type="InterPro" id="IPR039421">
    <property type="entry name" value="Type_1_exporter"/>
</dbReference>
<feature type="transmembrane region" description="Helical" evidence="11">
    <location>
        <begin position="273"/>
        <end position="293"/>
    </location>
</feature>
<evidence type="ECO:0000256" key="5">
    <source>
        <dbReference type="ARBA" id="ARBA00022741"/>
    </source>
</evidence>
<feature type="domain" description="ABC transmembrane type-1" evidence="13">
    <location>
        <begin position="161"/>
        <end position="440"/>
    </location>
</feature>
<dbReference type="InterPro" id="IPR003439">
    <property type="entry name" value="ABC_transporter-like_ATP-bd"/>
</dbReference>
<dbReference type="GO" id="GO:0005524">
    <property type="term" value="F:ATP binding"/>
    <property type="evidence" value="ECO:0007669"/>
    <property type="project" value="UniProtKB-KW"/>
</dbReference>
<dbReference type="Pfam" id="PF00005">
    <property type="entry name" value="ABC_tran"/>
    <property type="match status" value="1"/>
</dbReference>
<evidence type="ECO:0000259" key="13">
    <source>
        <dbReference type="PROSITE" id="PS50929"/>
    </source>
</evidence>
<dbReference type="Proteomes" id="UP000580891">
    <property type="component" value="Unassembled WGS sequence"/>
</dbReference>
<keyword evidence="3" id="KW-1003">Cell membrane</keyword>
<organism evidence="15 16">
    <name type="scientific">[Anoxybacillus] calidus</name>
    <dbReference type="NCBI Taxonomy" id="575178"/>
    <lineage>
        <taxon>Bacteria</taxon>
        <taxon>Bacillati</taxon>
        <taxon>Bacillota</taxon>
        <taxon>Bacilli</taxon>
        <taxon>Bacillales</taxon>
        <taxon>Anoxybacillaceae</taxon>
        <taxon>Paranoxybacillus</taxon>
    </lineage>
</organism>
<dbReference type="InterPro" id="IPR027417">
    <property type="entry name" value="P-loop_NTPase"/>
</dbReference>
<comment type="caution">
    <text evidence="15">The sequence shown here is derived from an EMBL/GenBank/DDBJ whole genome shotgun (WGS) entry which is preliminary data.</text>
</comment>
<evidence type="ECO:0000256" key="6">
    <source>
        <dbReference type="ARBA" id="ARBA00022801"/>
    </source>
</evidence>
<keyword evidence="4 11" id="KW-0812">Transmembrane</keyword>
<feature type="transmembrane region" description="Helical" evidence="11">
    <location>
        <begin position="383"/>
        <end position="404"/>
    </location>
</feature>
<evidence type="ECO:0000256" key="7">
    <source>
        <dbReference type="ARBA" id="ARBA00022807"/>
    </source>
</evidence>
<feature type="transmembrane region" description="Helical" evidence="11">
    <location>
        <begin position="157"/>
        <end position="175"/>
    </location>
</feature>
<dbReference type="InterPro" id="IPR036640">
    <property type="entry name" value="ABC1_TM_sf"/>
</dbReference>
<dbReference type="Gene3D" id="3.90.70.10">
    <property type="entry name" value="Cysteine proteinases"/>
    <property type="match status" value="1"/>
</dbReference>
<dbReference type="CDD" id="cd02425">
    <property type="entry name" value="Peptidase_C39F"/>
    <property type="match status" value="1"/>
</dbReference>
<dbReference type="GO" id="GO:0016887">
    <property type="term" value="F:ATP hydrolysis activity"/>
    <property type="evidence" value="ECO:0007669"/>
    <property type="project" value="InterPro"/>
</dbReference>
<evidence type="ECO:0000256" key="10">
    <source>
        <dbReference type="ARBA" id="ARBA00023136"/>
    </source>
</evidence>
<dbReference type="PANTHER" id="PTHR43394">
    <property type="entry name" value="ATP-DEPENDENT PERMEASE MDL1, MITOCHONDRIAL"/>
    <property type="match status" value="1"/>
</dbReference>
<dbReference type="RefSeq" id="WP_181537219.1">
    <property type="nucleotide sequence ID" value="NZ_JACDUU010000003.1"/>
</dbReference>
<reference evidence="15 16" key="1">
    <citation type="submission" date="2020-07" db="EMBL/GenBank/DDBJ databases">
        <title>Genomic Encyclopedia of Type Strains, Phase IV (KMG-IV): sequencing the most valuable type-strain genomes for metagenomic binning, comparative biology and taxonomic classification.</title>
        <authorList>
            <person name="Goeker M."/>
        </authorList>
    </citation>
    <scope>NUCLEOTIDE SEQUENCE [LARGE SCALE GENOMIC DNA]</scope>
    <source>
        <strain evidence="15 16">DSM 25220</strain>
    </source>
</reference>
<keyword evidence="2" id="KW-0813">Transport</keyword>
<evidence type="ECO:0000256" key="3">
    <source>
        <dbReference type="ARBA" id="ARBA00022475"/>
    </source>
</evidence>
<comment type="subcellular location">
    <subcellularLocation>
        <location evidence="1">Cell membrane</location>
        <topology evidence="1">Multi-pass membrane protein</topology>
    </subcellularLocation>
</comment>
<dbReference type="Pfam" id="PF03412">
    <property type="entry name" value="Peptidase_C39"/>
    <property type="match status" value="1"/>
</dbReference>
<name>A0A7W0BWM5_9BACL</name>
<evidence type="ECO:0000256" key="4">
    <source>
        <dbReference type="ARBA" id="ARBA00022692"/>
    </source>
</evidence>
<dbReference type="InterPro" id="IPR011527">
    <property type="entry name" value="ABC1_TM_dom"/>
</dbReference>
<dbReference type="GO" id="GO:0005886">
    <property type="term" value="C:plasma membrane"/>
    <property type="evidence" value="ECO:0007669"/>
    <property type="project" value="UniProtKB-SubCell"/>
</dbReference>
<dbReference type="PROSITE" id="PS50990">
    <property type="entry name" value="PEPTIDASE_C39"/>
    <property type="match status" value="1"/>
</dbReference>
<dbReference type="GO" id="GO:0008234">
    <property type="term" value="F:cysteine-type peptidase activity"/>
    <property type="evidence" value="ECO:0007669"/>
    <property type="project" value="UniProtKB-KW"/>
</dbReference>
<keyword evidence="5" id="KW-0547">Nucleotide-binding</keyword>
<evidence type="ECO:0000256" key="1">
    <source>
        <dbReference type="ARBA" id="ARBA00004651"/>
    </source>
</evidence>
<keyword evidence="16" id="KW-1185">Reference proteome</keyword>
<accession>A0A7W0BWM5</accession>
<dbReference type="Pfam" id="PF00664">
    <property type="entry name" value="ABC_membrane"/>
    <property type="match status" value="1"/>
</dbReference>
<feature type="domain" description="ABC transporter" evidence="12">
    <location>
        <begin position="471"/>
        <end position="704"/>
    </location>
</feature>
<gene>
    <name evidence="15" type="ORF">HNQ85_001661</name>
</gene>
<dbReference type="SUPFAM" id="SSF90123">
    <property type="entry name" value="ABC transporter transmembrane region"/>
    <property type="match status" value="1"/>
</dbReference>
<dbReference type="SUPFAM" id="SSF52540">
    <property type="entry name" value="P-loop containing nucleoside triphosphate hydrolases"/>
    <property type="match status" value="1"/>
</dbReference>
<dbReference type="InterPro" id="IPR003593">
    <property type="entry name" value="AAA+_ATPase"/>
</dbReference>
<dbReference type="EMBL" id="JACDUU010000003">
    <property type="protein sequence ID" value="MBA2871391.1"/>
    <property type="molecule type" value="Genomic_DNA"/>
</dbReference>
<evidence type="ECO:0000259" key="12">
    <source>
        <dbReference type="PROSITE" id="PS50893"/>
    </source>
</evidence>
<dbReference type="PROSITE" id="PS00211">
    <property type="entry name" value="ABC_TRANSPORTER_1"/>
    <property type="match status" value="1"/>
</dbReference>
<evidence type="ECO:0000256" key="2">
    <source>
        <dbReference type="ARBA" id="ARBA00022448"/>
    </source>
</evidence>
<dbReference type="GO" id="GO:0006508">
    <property type="term" value="P:proteolysis"/>
    <property type="evidence" value="ECO:0007669"/>
    <property type="project" value="InterPro"/>
</dbReference>
<dbReference type="CDD" id="cd18555">
    <property type="entry name" value="ABC_6TM_T1SS_like"/>
    <property type="match status" value="1"/>
</dbReference>
<keyword evidence="7" id="KW-0645">Protease</keyword>
<dbReference type="Gene3D" id="1.20.1560.10">
    <property type="entry name" value="ABC transporter type 1, transmembrane domain"/>
    <property type="match status" value="1"/>
</dbReference>
<dbReference type="Gene3D" id="3.40.50.300">
    <property type="entry name" value="P-loop containing nucleotide triphosphate hydrolases"/>
    <property type="match status" value="1"/>
</dbReference>
<keyword evidence="8" id="KW-0067">ATP-binding</keyword>
<evidence type="ECO:0000256" key="9">
    <source>
        <dbReference type="ARBA" id="ARBA00022989"/>
    </source>
</evidence>
<dbReference type="FunFam" id="3.40.50.300:FF:000299">
    <property type="entry name" value="ABC transporter ATP-binding protein/permease"/>
    <property type="match status" value="1"/>
</dbReference>
<keyword evidence="6" id="KW-0378">Hydrolase</keyword>
<feature type="domain" description="Peptidase C39" evidence="14">
    <location>
        <begin position="10"/>
        <end position="129"/>
    </location>
</feature>
<evidence type="ECO:0000259" key="14">
    <source>
        <dbReference type="PROSITE" id="PS50990"/>
    </source>
</evidence>
<dbReference type="PANTHER" id="PTHR43394:SF1">
    <property type="entry name" value="ATP-BINDING CASSETTE SUB-FAMILY B MEMBER 10, MITOCHONDRIAL"/>
    <property type="match status" value="1"/>
</dbReference>
<evidence type="ECO:0000256" key="11">
    <source>
        <dbReference type="SAM" id="Phobius"/>
    </source>
</evidence>
<dbReference type="AlphaFoldDB" id="A0A7W0BWM5"/>
<sequence>MRKKVPYIEQMEHSECGLACLGMILGYYGFHITLPQLREEFGSSKKGTSLYDLIEMGKVFHLNGKAYKADPSLLREVSLPAIIFWEEKHYVVVEKIANNSITIVDPANGRRKVSSDEFKKSFSGYILTFNPNSNFTVRKKSRKLNFLITHILKQKKILTSIMLISLLLQGIGLIIPKFTQWITDNVILPNNKEYITTVGFGVLTLYLSHQLFSTLRVYMISRLQTLMDSSMMSDFISRLLNLHYSFFETRTSGDLIFRANSTVFIRQILSSRVISLVIDMILIIGYAAMMFYINWKLSLLVIFLCIIIITITLLSTQWIRRLSIQNLAAQTKTQSYLTEIIHGICDIKVLGAEKKVFDQWHNLFHNQLKVSQKQNFLSSSLETLSSGIQFITPLLLLWIGSYFVLQGKVTLGEVLGFTSLATSLMVPIASIGTTYSQFLLLGNYIQRLQDVVDSKTEKTDGLELENLSGKIELKNVSFKYDKFGKEIISSINLSINAGEKIAIVGQSGSGKSTLAKLILGLYSPTEGSITFDGKPIEELDLHHLRSQIGAVLQETRLFHGSILENIRLLNDQVPFEKVIEACKLADIHEEIIKQPMGYYTMISEGGSNFSGGQRQRLLLARALVNEPKILILDEATSALDNLSEIRVQQNLRRLDCTQIIIAHRLTTIVDADRIIVLKDGKIVEIGNHQELLKNKGFYYNLYTRKQKGDQNEEIAI</sequence>
<dbReference type="SMART" id="SM00382">
    <property type="entry name" value="AAA"/>
    <property type="match status" value="1"/>
</dbReference>
<keyword evidence="7" id="KW-0788">Thiol protease</keyword>
<feature type="transmembrane region" description="Helical" evidence="11">
    <location>
        <begin position="424"/>
        <end position="445"/>
    </location>
</feature>
<dbReference type="GO" id="GO:0015421">
    <property type="term" value="F:ABC-type oligopeptide transporter activity"/>
    <property type="evidence" value="ECO:0007669"/>
    <property type="project" value="TreeGrafter"/>
</dbReference>
<keyword evidence="9 11" id="KW-1133">Transmembrane helix</keyword>
<dbReference type="PROSITE" id="PS50929">
    <property type="entry name" value="ABC_TM1F"/>
    <property type="match status" value="1"/>
</dbReference>
<protein>
    <submittedName>
        <fullName evidence="15">ABC-type bacteriocin/lantibiotic exporter with double-glycine peptidase domain</fullName>
    </submittedName>
</protein>
<dbReference type="PROSITE" id="PS50893">
    <property type="entry name" value="ABC_TRANSPORTER_2"/>
    <property type="match status" value="1"/>
</dbReference>
<dbReference type="InterPro" id="IPR005074">
    <property type="entry name" value="Peptidase_C39"/>
</dbReference>
<feature type="transmembrane region" description="Helical" evidence="11">
    <location>
        <begin position="195"/>
        <end position="218"/>
    </location>
</feature>
<evidence type="ECO:0000256" key="8">
    <source>
        <dbReference type="ARBA" id="ARBA00022840"/>
    </source>
</evidence>
<dbReference type="InterPro" id="IPR017871">
    <property type="entry name" value="ABC_transporter-like_CS"/>
</dbReference>
<dbReference type="InterPro" id="IPR033839">
    <property type="entry name" value="Lacticin_481_peptidase"/>
</dbReference>
<proteinExistence type="predicted"/>
<keyword evidence="10 11" id="KW-0472">Membrane</keyword>
<evidence type="ECO:0000313" key="15">
    <source>
        <dbReference type="EMBL" id="MBA2871391.1"/>
    </source>
</evidence>
<feature type="transmembrane region" description="Helical" evidence="11">
    <location>
        <begin position="299"/>
        <end position="319"/>
    </location>
</feature>
<evidence type="ECO:0000313" key="16">
    <source>
        <dbReference type="Proteomes" id="UP000580891"/>
    </source>
</evidence>